<dbReference type="SUPFAM" id="SSF52540">
    <property type="entry name" value="P-loop containing nucleoside triphosphate hydrolases"/>
    <property type="match status" value="2"/>
</dbReference>
<dbReference type="InterPro" id="IPR041627">
    <property type="entry name" value="AAA_lid_6"/>
</dbReference>
<proteinExistence type="inferred from homology"/>
<dbReference type="PANTHER" id="PTHR43392:SF2">
    <property type="entry name" value="AAA-TYPE ATPASE FAMILY PROTEIN _ ANKYRIN REPEAT FAMILY PROTEIN"/>
    <property type="match status" value="1"/>
</dbReference>
<dbReference type="Pfam" id="PF17866">
    <property type="entry name" value="AAA_lid_6"/>
    <property type="match status" value="2"/>
</dbReference>
<dbReference type="SMART" id="SM00382">
    <property type="entry name" value="AAA"/>
    <property type="match status" value="1"/>
</dbReference>
<feature type="non-terminal residue" evidence="5">
    <location>
        <position position="1"/>
    </location>
</feature>
<dbReference type="InterPro" id="IPR003593">
    <property type="entry name" value="AAA+_ATPase"/>
</dbReference>
<feature type="domain" description="AAA+ ATPase" evidence="4">
    <location>
        <begin position="181"/>
        <end position="319"/>
    </location>
</feature>
<keyword evidence="2" id="KW-0547">Nucleotide-binding</keyword>
<dbReference type="Pfam" id="PF00004">
    <property type="entry name" value="AAA"/>
    <property type="match status" value="1"/>
</dbReference>
<dbReference type="InterPro" id="IPR050773">
    <property type="entry name" value="CbxX/CfxQ_RuBisCO_ESX"/>
</dbReference>
<dbReference type="PRINTS" id="PR00819">
    <property type="entry name" value="CBXCFQXSUPER"/>
</dbReference>
<evidence type="ECO:0000313" key="6">
    <source>
        <dbReference type="Proteomes" id="UP001301728"/>
    </source>
</evidence>
<accession>A0ABU5U921</accession>
<dbReference type="InterPro" id="IPR027417">
    <property type="entry name" value="P-loop_NTPase"/>
</dbReference>
<dbReference type="Gene3D" id="1.10.8.60">
    <property type="match status" value="2"/>
</dbReference>
<dbReference type="RefSeq" id="WP_323307059.1">
    <property type="nucleotide sequence ID" value="NZ_JAYGHT010000224.1"/>
</dbReference>
<name>A0ABU5U921_9CYAN</name>
<evidence type="ECO:0000259" key="4">
    <source>
        <dbReference type="SMART" id="SM00382"/>
    </source>
</evidence>
<sequence>VVILAGYTDNMSEFLQYNPGMKSRIPNEIEFKDYSKEQLLKIWNLFLKKEDFHYSSHLEKDLLTFFDNANGLELSNFGNARFVRNLFDSTKKHQSKRISTTKTINDISEIKESDIHSAIKKLYKGKLSLKKNELDFDELLSELNALVGLKSIKNQIEKQVNFFQIEKNRKRGIDMIGKTSSSNHMIFVGNPGTGKTTVARLIGKIYYGLNLLSSGHLVEASRSDFIAEYQGQTAIKTKRKVESAMGGVLFIDEAYSMNYGENDNFGQEAIDTIIKIMEDHKDNLIIVFAGYKKEMNNFLKVNSGLKSRIRHTLSFEDYSPKELLEIFKKSVNKAGLTISKSVEKHLLGRFEEELYENPEEFGNGRFVRNLFENALENQASRLANSRTISEKSMYTLTVKDFNI</sequence>
<evidence type="ECO:0000256" key="3">
    <source>
        <dbReference type="ARBA" id="ARBA00022840"/>
    </source>
</evidence>
<protein>
    <submittedName>
        <fullName evidence="5">AAA family ATPase</fullName>
    </submittedName>
</protein>
<dbReference type="InterPro" id="IPR003959">
    <property type="entry name" value="ATPase_AAA_core"/>
</dbReference>
<keyword evidence="6" id="KW-1185">Reference proteome</keyword>
<dbReference type="Proteomes" id="UP001301728">
    <property type="component" value="Unassembled WGS sequence"/>
</dbReference>
<evidence type="ECO:0000313" key="5">
    <source>
        <dbReference type="EMBL" id="MEA5523356.1"/>
    </source>
</evidence>
<organism evidence="5 6">
    <name type="scientific">Limnoraphis robusta CCNP1315</name>
    <dbReference type="NCBI Taxonomy" id="3110306"/>
    <lineage>
        <taxon>Bacteria</taxon>
        <taxon>Bacillati</taxon>
        <taxon>Cyanobacteriota</taxon>
        <taxon>Cyanophyceae</taxon>
        <taxon>Oscillatoriophycideae</taxon>
        <taxon>Oscillatoriales</taxon>
        <taxon>Sirenicapillariaceae</taxon>
        <taxon>Limnoraphis</taxon>
    </lineage>
</organism>
<dbReference type="PANTHER" id="PTHR43392">
    <property type="entry name" value="AAA-TYPE ATPASE FAMILY PROTEIN / ANKYRIN REPEAT FAMILY PROTEIN"/>
    <property type="match status" value="1"/>
</dbReference>
<evidence type="ECO:0000256" key="1">
    <source>
        <dbReference type="ARBA" id="ARBA00010378"/>
    </source>
</evidence>
<comment type="similarity">
    <text evidence="1">Belongs to the CbxX/CfxQ family.</text>
</comment>
<keyword evidence="3" id="KW-0067">ATP-binding</keyword>
<gene>
    <name evidence="5" type="ORF">VB854_30945</name>
</gene>
<dbReference type="Gene3D" id="3.40.50.300">
    <property type="entry name" value="P-loop containing nucleotide triphosphate hydrolases"/>
    <property type="match status" value="1"/>
</dbReference>
<dbReference type="InterPro" id="IPR000641">
    <property type="entry name" value="CbxX/CfxQ"/>
</dbReference>
<evidence type="ECO:0000256" key="2">
    <source>
        <dbReference type="ARBA" id="ARBA00022741"/>
    </source>
</evidence>
<dbReference type="EMBL" id="JAYGHT010000224">
    <property type="protein sequence ID" value="MEA5523356.1"/>
    <property type="molecule type" value="Genomic_DNA"/>
</dbReference>
<dbReference type="CDD" id="cd00009">
    <property type="entry name" value="AAA"/>
    <property type="match status" value="1"/>
</dbReference>
<reference evidence="5 6" key="1">
    <citation type="submission" date="2023-12" db="EMBL/GenBank/DDBJ databases">
        <title>Baltic Sea Cyanobacteria.</title>
        <authorList>
            <person name="Delbaje E."/>
            <person name="Fewer D.P."/>
            <person name="Shishido T.K."/>
        </authorList>
    </citation>
    <scope>NUCLEOTIDE SEQUENCE [LARGE SCALE GENOMIC DNA]</scope>
    <source>
        <strain evidence="5 6">CCNP 1315</strain>
    </source>
</reference>
<comment type="caution">
    <text evidence="5">The sequence shown here is derived from an EMBL/GenBank/DDBJ whole genome shotgun (WGS) entry which is preliminary data.</text>
</comment>